<dbReference type="Proteomes" id="UP001589608">
    <property type="component" value="Unassembled WGS sequence"/>
</dbReference>
<dbReference type="InterPro" id="IPR036388">
    <property type="entry name" value="WH-like_DNA-bd_sf"/>
</dbReference>
<sequence>MTMPDLVAAGPPFGASAGARAALERWRLALADAGIAGVDAPAEARLAAAAGGDATILAAALRQCGGRPRMLEELEAVAGDVRRDRLTAQVRAMEPVRRLALCVRALLGPVPARLVELVAGARVTDADLDEFDLDDPVVADAVLSTVDSERRAELRRSAVHAAHDDGFPAGTVGRLLAATAPGWPDWAGPALRTAAGEARDGHRWAEAALLFERALREPAVTAVRLATIVALGEVQLGRAPHAADRRFAEVLRTGASPGDDGGGQSCGSDAGPWRALAADRLLVRGDDAFARREIAAAYRRARDCDRAPLAALYWTAADRLQPTAGPDDAGVPAPEELPPDAAALGVLAWRTALAGRDLAGARRRAFAALDAPFGDDTPAGPRLAAVRALILAEDLPAAEARLEPLLARLRRAGAVAAPALLLRAELHLRDGYMDEAERDLGEARMRLPDDAWHPAALPRVRSLQVMLHLATGRSQQAAAVLRAPLVPGAAAGTAWTELLYARAAAEAAAGRPGAALSLLRECGRRCVAAGHDNPVLLPWRSLAALCAHATDRPAEAALLLEPERAATQRWGTPRAVATTLLRAALVGGGPEAVTRTGPAMALLRELQGDRGHLEAWLTFGIVAAIGDRSAAAAAATWMTGAAATRRPSRPAVAAPPAPRPEVRVTRANLFEVLGAAYSAEPPAVAAERRIAVGELSRAQRRVAELAAGGLPNAAIAQALSLNKRTVEFHLSNIYRKLGIAGRAELAGVLGGAGPPTWSP</sequence>
<evidence type="ECO:0000313" key="3">
    <source>
        <dbReference type="Proteomes" id="UP001589608"/>
    </source>
</evidence>
<dbReference type="InterPro" id="IPR000792">
    <property type="entry name" value="Tscrpt_reg_LuxR_C"/>
</dbReference>
<comment type="caution">
    <text evidence="2">The sequence shown here is derived from an EMBL/GenBank/DDBJ whole genome shotgun (WGS) entry which is preliminary data.</text>
</comment>
<gene>
    <name evidence="2" type="ORF">ACFFTR_39640</name>
</gene>
<dbReference type="PRINTS" id="PR00038">
    <property type="entry name" value="HTHLUXR"/>
</dbReference>
<dbReference type="EMBL" id="JBHMCA010000064">
    <property type="protein sequence ID" value="MFB9449227.1"/>
    <property type="molecule type" value="Genomic_DNA"/>
</dbReference>
<feature type="domain" description="HTH luxR-type" evidence="1">
    <location>
        <begin position="688"/>
        <end position="753"/>
    </location>
</feature>
<organism evidence="2 3">
    <name type="scientific">Dactylosporangium vinaceum</name>
    <dbReference type="NCBI Taxonomy" id="53362"/>
    <lineage>
        <taxon>Bacteria</taxon>
        <taxon>Bacillati</taxon>
        <taxon>Actinomycetota</taxon>
        <taxon>Actinomycetes</taxon>
        <taxon>Micromonosporales</taxon>
        <taxon>Micromonosporaceae</taxon>
        <taxon>Dactylosporangium</taxon>
    </lineage>
</organism>
<dbReference type="PROSITE" id="PS50043">
    <property type="entry name" value="HTH_LUXR_2"/>
    <property type="match status" value="1"/>
</dbReference>
<dbReference type="Gene3D" id="1.10.10.10">
    <property type="entry name" value="Winged helix-like DNA-binding domain superfamily/Winged helix DNA-binding domain"/>
    <property type="match status" value="1"/>
</dbReference>
<name>A0ABV5MK42_9ACTN</name>
<proteinExistence type="predicted"/>
<keyword evidence="3" id="KW-1185">Reference proteome</keyword>
<dbReference type="PROSITE" id="PS00622">
    <property type="entry name" value="HTH_LUXR_1"/>
    <property type="match status" value="1"/>
</dbReference>
<dbReference type="CDD" id="cd06170">
    <property type="entry name" value="LuxR_C_like"/>
    <property type="match status" value="1"/>
</dbReference>
<evidence type="ECO:0000259" key="1">
    <source>
        <dbReference type="PROSITE" id="PS50043"/>
    </source>
</evidence>
<dbReference type="Pfam" id="PF00196">
    <property type="entry name" value="GerE"/>
    <property type="match status" value="1"/>
</dbReference>
<dbReference type="SMART" id="SM00421">
    <property type="entry name" value="HTH_LUXR"/>
    <property type="match status" value="1"/>
</dbReference>
<dbReference type="RefSeq" id="WP_223092883.1">
    <property type="nucleotide sequence ID" value="NZ_CP061913.1"/>
</dbReference>
<accession>A0ABV5MK42</accession>
<dbReference type="SUPFAM" id="SSF46894">
    <property type="entry name" value="C-terminal effector domain of the bipartite response regulators"/>
    <property type="match status" value="1"/>
</dbReference>
<evidence type="ECO:0000313" key="2">
    <source>
        <dbReference type="EMBL" id="MFB9449227.1"/>
    </source>
</evidence>
<protein>
    <submittedName>
        <fullName evidence="2">LuxR C-terminal-related transcriptional regulator</fullName>
    </submittedName>
</protein>
<reference evidence="2 3" key="1">
    <citation type="submission" date="2024-09" db="EMBL/GenBank/DDBJ databases">
        <authorList>
            <person name="Sun Q."/>
            <person name="Mori K."/>
        </authorList>
    </citation>
    <scope>NUCLEOTIDE SEQUENCE [LARGE SCALE GENOMIC DNA]</scope>
    <source>
        <strain evidence="2 3">JCM 3307</strain>
    </source>
</reference>
<dbReference type="InterPro" id="IPR016032">
    <property type="entry name" value="Sig_transdc_resp-reg_C-effctor"/>
</dbReference>